<comment type="caution">
    <text evidence="1">The sequence shown here is derived from an EMBL/GenBank/DDBJ whole genome shotgun (WGS) entry which is preliminary data.</text>
</comment>
<evidence type="ECO:0000313" key="1">
    <source>
        <dbReference type="EMBL" id="TFC12535.1"/>
    </source>
</evidence>
<feature type="non-terminal residue" evidence="1">
    <location>
        <position position="1"/>
    </location>
</feature>
<sequence>AVRANAAAALAVTLPGPGTAPHTAAIDAFLRARGRTVD</sequence>
<reference evidence="1 2" key="1">
    <citation type="submission" date="2019-03" db="EMBL/GenBank/DDBJ databases">
        <title>Genomics of glacier-inhabiting Cryobacterium strains.</title>
        <authorList>
            <person name="Liu Q."/>
            <person name="Xin Y.-H."/>
        </authorList>
    </citation>
    <scope>NUCLEOTIDE SEQUENCE [LARGE SCALE GENOMIC DNA]</scope>
    <source>
        <strain evidence="1 2">MDT1-3</strain>
    </source>
</reference>
<gene>
    <name evidence="1" type="ORF">E3O19_12780</name>
</gene>
<dbReference type="GO" id="GO:0016301">
    <property type="term" value="F:kinase activity"/>
    <property type="evidence" value="ECO:0007669"/>
    <property type="project" value="UniProtKB-KW"/>
</dbReference>
<dbReference type="AlphaFoldDB" id="A0A4R8WQ14"/>
<evidence type="ECO:0000313" key="2">
    <source>
        <dbReference type="Proteomes" id="UP000298412"/>
    </source>
</evidence>
<dbReference type="Proteomes" id="UP000298412">
    <property type="component" value="Unassembled WGS sequence"/>
</dbReference>
<keyword evidence="1" id="KW-0808">Transferase</keyword>
<protein>
    <submittedName>
        <fullName evidence="1">Sugar kinase</fullName>
    </submittedName>
</protein>
<keyword evidence="2" id="KW-1185">Reference proteome</keyword>
<dbReference type="EMBL" id="SOFP01000058">
    <property type="protein sequence ID" value="TFC12535.1"/>
    <property type="molecule type" value="Genomic_DNA"/>
</dbReference>
<proteinExistence type="predicted"/>
<keyword evidence="1" id="KW-0418">Kinase</keyword>
<organism evidence="1 2">
    <name type="scientific">Cryobacterium algoritolerans</name>
    <dbReference type="NCBI Taxonomy" id="1259184"/>
    <lineage>
        <taxon>Bacteria</taxon>
        <taxon>Bacillati</taxon>
        <taxon>Actinomycetota</taxon>
        <taxon>Actinomycetes</taxon>
        <taxon>Micrococcales</taxon>
        <taxon>Microbacteriaceae</taxon>
        <taxon>Cryobacterium</taxon>
    </lineage>
</organism>
<accession>A0A4R8WQ14</accession>
<name>A0A4R8WQ14_9MICO</name>